<keyword evidence="1" id="KW-1133">Transmembrane helix</keyword>
<organism evidence="2 3">
    <name type="scientific">Methanobacterium paludis (strain DSM 25820 / JCM 18151 / SWAN1)</name>
    <dbReference type="NCBI Taxonomy" id="868131"/>
    <lineage>
        <taxon>Archaea</taxon>
        <taxon>Methanobacteriati</taxon>
        <taxon>Methanobacteriota</taxon>
        <taxon>Methanomada group</taxon>
        <taxon>Methanobacteria</taxon>
        <taxon>Methanobacteriales</taxon>
        <taxon>Methanobacteriaceae</taxon>
        <taxon>Methanobacterium</taxon>
    </lineage>
</organism>
<dbReference type="Proteomes" id="UP000009231">
    <property type="component" value="Chromosome"/>
</dbReference>
<evidence type="ECO:0000256" key="1">
    <source>
        <dbReference type="SAM" id="Phobius"/>
    </source>
</evidence>
<dbReference type="EMBL" id="CP002772">
    <property type="protein sequence ID" value="AEG17390.1"/>
    <property type="molecule type" value="Genomic_DNA"/>
</dbReference>
<accession>F6D327</accession>
<protein>
    <submittedName>
        <fullName evidence="2">Uncharacterized protein</fullName>
    </submittedName>
</protein>
<sequence length="60" mass="6937">MDSTYLLRLIGGLSLIIGGICVLCYDRNNSEYWKDPNDPKILGISWILIGAIYIIYYYIF</sequence>
<dbReference type="HOGENOM" id="CLU_2930258_0_0_2"/>
<feature type="transmembrane region" description="Helical" evidence="1">
    <location>
        <begin position="6"/>
        <end position="25"/>
    </location>
</feature>
<reference evidence="2 3" key="1">
    <citation type="journal article" date="2014" name="Int. J. Syst. Evol. Microbiol.">
        <title>Methanobacterium paludis sp. nov. and a novel strain of Methanobacterium lacus isolated from northern peatlands.</title>
        <authorList>
            <person name="Cadillo-Quiroz H."/>
            <person name="Brauer S.L."/>
            <person name="Goodson N."/>
            <person name="Yavitt J.B."/>
            <person name="Zinder S.H."/>
        </authorList>
    </citation>
    <scope>NUCLEOTIDE SEQUENCE [LARGE SCALE GENOMIC DNA]</scope>
    <source>
        <strain evidence="3">DSM 25820 / JCM 18151 / SWAN1</strain>
    </source>
</reference>
<name>F6D327_METPW</name>
<keyword evidence="1" id="KW-0472">Membrane</keyword>
<proteinExistence type="predicted"/>
<dbReference type="KEGG" id="mew:MSWAN_0347"/>
<evidence type="ECO:0000313" key="3">
    <source>
        <dbReference type="Proteomes" id="UP000009231"/>
    </source>
</evidence>
<gene>
    <name evidence="2" type="ordered locus">MSWAN_0347</name>
</gene>
<feature type="transmembrane region" description="Helical" evidence="1">
    <location>
        <begin position="41"/>
        <end position="59"/>
    </location>
</feature>
<keyword evidence="3" id="KW-1185">Reference proteome</keyword>
<keyword evidence="1" id="KW-0812">Transmembrane</keyword>
<dbReference type="AlphaFoldDB" id="F6D327"/>
<evidence type="ECO:0000313" key="2">
    <source>
        <dbReference type="EMBL" id="AEG17390.1"/>
    </source>
</evidence>